<name>A0AAN6SAC8_9PEZI</name>
<reference evidence="1" key="1">
    <citation type="journal article" date="2023" name="Mol. Phylogenet. Evol.">
        <title>Genome-scale phylogeny and comparative genomics of the fungal order Sordariales.</title>
        <authorList>
            <person name="Hensen N."/>
            <person name="Bonometti L."/>
            <person name="Westerberg I."/>
            <person name="Brannstrom I.O."/>
            <person name="Guillou S."/>
            <person name="Cros-Aarteil S."/>
            <person name="Calhoun S."/>
            <person name="Haridas S."/>
            <person name="Kuo A."/>
            <person name="Mondo S."/>
            <person name="Pangilinan J."/>
            <person name="Riley R."/>
            <person name="LaButti K."/>
            <person name="Andreopoulos B."/>
            <person name="Lipzen A."/>
            <person name="Chen C."/>
            <person name="Yan M."/>
            <person name="Daum C."/>
            <person name="Ng V."/>
            <person name="Clum A."/>
            <person name="Steindorff A."/>
            <person name="Ohm R.A."/>
            <person name="Martin F."/>
            <person name="Silar P."/>
            <person name="Natvig D.O."/>
            <person name="Lalanne C."/>
            <person name="Gautier V."/>
            <person name="Ament-Velasquez S.L."/>
            <person name="Kruys A."/>
            <person name="Hutchinson M.I."/>
            <person name="Powell A.J."/>
            <person name="Barry K."/>
            <person name="Miller A.N."/>
            <person name="Grigoriev I.V."/>
            <person name="Debuchy R."/>
            <person name="Gladieux P."/>
            <person name="Hiltunen Thoren M."/>
            <person name="Johannesson H."/>
        </authorList>
    </citation>
    <scope>NUCLEOTIDE SEQUENCE</scope>
    <source>
        <strain evidence="1">CBS 626.80</strain>
    </source>
</reference>
<evidence type="ECO:0000313" key="1">
    <source>
        <dbReference type="EMBL" id="KAK3946907.1"/>
    </source>
</evidence>
<sequence length="147" mass="16667">MFDTDKSRQGHRGSIDFYDQTGINLHTIEDQVLTTTIQLYKGITAARFCFGKPRRYSAPPGPVGVNANQIIPNPNIFSYSSLLYNCLQYFKSFTFDFGAVYSMMNFKRYEPGYLTGSPPTIERLTLVGNRVNSELPYEDCTIESFNG</sequence>
<gene>
    <name evidence="1" type="ORF">QBC32DRAFT_113454</name>
</gene>
<dbReference type="AlphaFoldDB" id="A0AAN6SAC8"/>
<dbReference type="EMBL" id="MU859475">
    <property type="protein sequence ID" value="KAK3946907.1"/>
    <property type="molecule type" value="Genomic_DNA"/>
</dbReference>
<accession>A0AAN6SAC8</accession>
<organism evidence="1 2">
    <name type="scientific">Pseudoneurospora amorphoporcata</name>
    <dbReference type="NCBI Taxonomy" id="241081"/>
    <lineage>
        <taxon>Eukaryota</taxon>
        <taxon>Fungi</taxon>
        <taxon>Dikarya</taxon>
        <taxon>Ascomycota</taxon>
        <taxon>Pezizomycotina</taxon>
        <taxon>Sordariomycetes</taxon>
        <taxon>Sordariomycetidae</taxon>
        <taxon>Sordariales</taxon>
        <taxon>Sordariaceae</taxon>
        <taxon>Pseudoneurospora</taxon>
    </lineage>
</organism>
<dbReference type="Proteomes" id="UP001303222">
    <property type="component" value="Unassembled WGS sequence"/>
</dbReference>
<protein>
    <submittedName>
        <fullName evidence="1">Uncharacterized protein</fullName>
    </submittedName>
</protein>
<keyword evidence="2" id="KW-1185">Reference proteome</keyword>
<comment type="caution">
    <text evidence="1">The sequence shown here is derived from an EMBL/GenBank/DDBJ whole genome shotgun (WGS) entry which is preliminary data.</text>
</comment>
<proteinExistence type="predicted"/>
<reference evidence="1" key="2">
    <citation type="submission" date="2023-06" db="EMBL/GenBank/DDBJ databases">
        <authorList>
            <consortium name="Lawrence Berkeley National Laboratory"/>
            <person name="Mondo S.J."/>
            <person name="Hensen N."/>
            <person name="Bonometti L."/>
            <person name="Westerberg I."/>
            <person name="Brannstrom I.O."/>
            <person name="Guillou S."/>
            <person name="Cros-Aarteil S."/>
            <person name="Calhoun S."/>
            <person name="Haridas S."/>
            <person name="Kuo A."/>
            <person name="Pangilinan J."/>
            <person name="Riley R."/>
            <person name="Labutti K."/>
            <person name="Andreopoulos B."/>
            <person name="Lipzen A."/>
            <person name="Chen C."/>
            <person name="Yanf M."/>
            <person name="Daum C."/>
            <person name="Ng V."/>
            <person name="Clum A."/>
            <person name="Steindorff A."/>
            <person name="Ohm R."/>
            <person name="Martin F."/>
            <person name="Silar P."/>
            <person name="Natvig D."/>
            <person name="Lalanne C."/>
            <person name="Gautier V."/>
            <person name="Ament-Velasquez S.L."/>
            <person name="Kruys A."/>
            <person name="Hutchinson M.I."/>
            <person name="Powell A.J."/>
            <person name="Barry K."/>
            <person name="Miller A.N."/>
            <person name="Grigoriev I.V."/>
            <person name="Debuchy R."/>
            <person name="Gladieux P."/>
            <person name="Thoren M.H."/>
            <person name="Johannesson H."/>
        </authorList>
    </citation>
    <scope>NUCLEOTIDE SEQUENCE</scope>
    <source>
        <strain evidence="1">CBS 626.80</strain>
    </source>
</reference>
<evidence type="ECO:0000313" key="2">
    <source>
        <dbReference type="Proteomes" id="UP001303222"/>
    </source>
</evidence>